<comment type="caution">
    <text evidence="1">The sequence shown here is derived from an EMBL/GenBank/DDBJ whole genome shotgun (WGS) entry which is preliminary data.</text>
</comment>
<name>A0A6G0YPZ6_APHCR</name>
<evidence type="ECO:0000313" key="2">
    <source>
        <dbReference type="Proteomes" id="UP000478052"/>
    </source>
</evidence>
<evidence type="ECO:0000313" key="1">
    <source>
        <dbReference type="EMBL" id="KAF0759599.1"/>
    </source>
</evidence>
<gene>
    <name evidence="1" type="ORF">FWK35_00016763</name>
</gene>
<sequence length="126" mass="15004">MESKFYEHWNKVIETKKAISTIISKSKYYEMTNYLKQLKLEKKTNSKLMKKDDPKKLTEMSEKRFCQTSVKDNFYEFDTTEGKLQQLYSRNQFTICKEKFVQIEDVLANSILLREAARSFFNLGGQ</sequence>
<proteinExistence type="predicted"/>
<protein>
    <submittedName>
        <fullName evidence="1">SCAN domain-containing protein 3-like</fullName>
    </submittedName>
</protein>
<keyword evidence="2" id="KW-1185">Reference proteome</keyword>
<dbReference type="Proteomes" id="UP000478052">
    <property type="component" value="Unassembled WGS sequence"/>
</dbReference>
<organism evidence="1 2">
    <name type="scientific">Aphis craccivora</name>
    <name type="common">Cowpea aphid</name>
    <dbReference type="NCBI Taxonomy" id="307492"/>
    <lineage>
        <taxon>Eukaryota</taxon>
        <taxon>Metazoa</taxon>
        <taxon>Ecdysozoa</taxon>
        <taxon>Arthropoda</taxon>
        <taxon>Hexapoda</taxon>
        <taxon>Insecta</taxon>
        <taxon>Pterygota</taxon>
        <taxon>Neoptera</taxon>
        <taxon>Paraneoptera</taxon>
        <taxon>Hemiptera</taxon>
        <taxon>Sternorrhyncha</taxon>
        <taxon>Aphidomorpha</taxon>
        <taxon>Aphidoidea</taxon>
        <taxon>Aphididae</taxon>
        <taxon>Aphidini</taxon>
        <taxon>Aphis</taxon>
        <taxon>Aphis</taxon>
    </lineage>
</organism>
<reference evidence="1 2" key="1">
    <citation type="submission" date="2019-08" db="EMBL/GenBank/DDBJ databases">
        <title>Whole genome of Aphis craccivora.</title>
        <authorList>
            <person name="Voronova N.V."/>
            <person name="Shulinski R.S."/>
            <person name="Bandarenka Y.V."/>
            <person name="Zhorov D.G."/>
            <person name="Warner D."/>
        </authorList>
    </citation>
    <scope>NUCLEOTIDE SEQUENCE [LARGE SCALE GENOMIC DNA]</scope>
    <source>
        <strain evidence="1">180601</strain>
        <tissue evidence="1">Whole Body</tissue>
    </source>
</reference>
<dbReference type="AlphaFoldDB" id="A0A6G0YPZ6"/>
<dbReference type="OrthoDB" id="6602099at2759"/>
<dbReference type="EMBL" id="VUJU01002943">
    <property type="protein sequence ID" value="KAF0759599.1"/>
    <property type="molecule type" value="Genomic_DNA"/>
</dbReference>
<accession>A0A6G0YPZ6</accession>